<accession>A0A2H0R3R0</accession>
<comment type="function">
    <text evidence="9">Part of the ABC transporter FtsEX involved in cellular division.</text>
</comment>
<dbReference type="PROSITE" id="PS00211">
    <property type="entry name" value="ABC_TRANSPORTER_1"/>
    <property type="match status" value="1"/>
</dbReference>
<evidence type="ECO:0000256" key="4">
    <source>
        <dbReference type="ARBA" id="ARBA00022618"/>
    </source>
</evidence>
<dbReference type="GO" id="GO:0016887">
    <property type="term" value="F:ATP hydrolysis activity"/>
    <property type="evidence" value="ECO:0007669"/>
    <property type="project" value="InterPro"/>
</dbReference>
<evidence type="ECO:0000313" key="12">
    <source>
        <dbReference type="Proteomes" id="UP000230232"/>
    </source>
</evidence>
<dbReference type="SUPFAM" id="SSF52540">
    <property type="entry name" value="P-loop containing nucleoside triphosphate hydrolases"/>
    <property type="match status" value="1"/>
</dbReference>
<dbReference type="InterPro" id="IPR005286">
    <property type="entry name" value="Cell_div_FtsE"/>
</dbReference>
<evidence type="ECO:0000256" key="1">
    <source>
        <dbReference type="ARBA" id="ARBA00005417"/>
    </source>
</evidence>
<sequence length="228" mass="25222">MIEFKQVTKTYDDEDYIALNDINLEIKKGEFVSLVGPSGAGKSTLMRMLTKESLPTFGQVIVDGVDLADLDKSDIPMLRRKIGMVFQDFKLLSNKTAFENVAFALEVSGVGEEEIAEDVPQLLSIVGLADKANHFPSQMSGGERQRLAIARALIHRPKIILADEPTGNLDLVNSYDVLKLLWKINELGTTIILATHDREIVNTVGRRVITIEKGAIVRDQQGAGRYII</sequence>
<dbReference type="InterPro" id="IPR003593">
    <property type="entry name" value="AAA+_ATPase"/>
</dbReference>
<keyword evidence="6 9" id="KW-0067">ATP-binding</keyword>
<organism evidence="11 12">
    <name type="scientific">Candidatus Yanofskybacteria bacterium CG10_big_fil_rev_8_21_14_0_10_46_23</name>
    <dbReference type="NCBI Taxonomy" id="1975098"/>
    <lineage>
        <taxon>Bacteria</taxon>
        <taxon>Candidatus Yanofskyibacteriota</taxon>
    </lineage>
</organism>
<dbReference type="Gene3D" id="3.40.50.300">
    <property type="entry name" value="P-loop containing nucleotide triphosphate hydrolases"/>
    <property type="match status" value="1"/>
</dbReference>
<dbReference type="InterPro" id="IPR017871">
    <property type="entry name" value="ABC_transporter-like_CS"/>
</dbReference>
<evidence type="ECO:0000256" key="6">
    <source>
        <dbReference type="ARBA" id="ARBA00022840"/>
    </source>
</evidence>
<dbReference type="Proteomes" id="UP000230232">
    <property type="component" value="Unassembled WGS sequence"/>
</dbReference>
<dbReference type="InterPro" id="IPR015854">
    <property type="entry name" value="ABC_transpr_LolD-like"/>
</dbReference>
<dbReference type="GO" id="GO:0005524">
    <property type="term" value="F:ATP binding"/>
    <property type="evidence" value="ECO:0007669"/>
    <property type="project" value="UniProtKB-UniRule"/>
</dbReference>
<dbReference type="EMBL" id="PCXO01000010">
    <property type="protein sequence ID" value="PIR41171.1"/>
    <property type="molecule type" value="Genomic_DNA"/>
</dbReference>
<keyword evidence="5 9" id="KW-0547">Nucleotide-binding</keyword>
<evidence type="ECO:0000259" key="10">
    <source>
        <dbReference type="PROSITE" id="PS50893"/>
    </source>
</evidence>
<dbReference type="SMART" id="SM00382">
    <property type="entry name" value="AAA"/>
    <property type="match status" value="1"/>
</dbReference>
<evidence type="ECO:0000256" key="2">
    <source>
        <dbReference type="ARBA" id="ARBA00020019"/>
    </source>
</evidence>
<dbReference type="InterPro" id="IPR003439">
    <property type="entry name" value="ABC_transporter-like_ATP-bd"/>
</dbReference>
<comment type="subcellular location">
    <subcellularLocation>
        <location evidence="9">Cell membrane</location>
        <topology evidence="9">Peripheral membrane protein</topology>
        <orientation evidence="9">Cytoplasmic side</orientation>
    </subcellularLocation>
</comment>
<dbReference type="GO" id="GO:0051301">
    <property type="term" value="P:cell division"/>
    <property type="evidence" value="ECO:0007669"/>
    <property type="project" value="UniProtKB-UniRule"/>
</dbReference>
<reference evidence="11 12" key="1">
    <citation type="submission" date="2017-09" db="EMBL/GenBank/DDBJ databases">
        <title>Depth-based differentiation of microbial function through sediment-hosted aquifers and enrichment of novel symbionts in the deep terrestrial subsurface.</title>
        <authorList>
            <person name="Probst A.J."/>
            <person name="Ladd B."/>
            <person name="Jarett J.K."/>
            <person name="Geller-Mcgrath D.E."/>
            <person name="Sieber C.M."/>
            <person name="Emerson J.B."/>
            <person name="Anantharaman K."/>
            <person name="Thomas B.C."/>
            <person name="Malmstrom R."/>
            <person name="Stieglmeier M."/>
            <person name="Klingl A."/>
            <person name="Woyke T."/>
            <person name="Ryan C.M."/>
            <person name="Banfield J.F."/>
        </authorList>
    </citation>
    <scope>NUCLEOTIDE SEQUENCE [LARGE SCALE GENOMIC DNA]</scope>
    <source>
        <strain evidence="11">CG10_big_fil_rev_8_21_14_0_10_46_23</strain>
    </source>
</reference>
<dbReference type="PANTHER" id="PTHR24220:SF470">
    <property type="entry name" value="CELL DIVISION ATP-BINDING PROTEIN FTSE"/>
    <property type="match status" value="1"/>
</dbReference>
<gene>
    <name evidence="9 11" type="primary">ftsE</name>
    <name evidence="11" type="ORF">COV31_02050</name>
</gene>
<dbReference type="FunFam" id="3.40.50.300:FF:000056">
    <property type="entry name" value="Cell division ATP-binding protein FtsE"/>
    <property type="match status" value="1"/>
</dbReference>
<proteinExistence type="inferred from homology"/>
<evidence type="ECO:0000256" key="9">
    <source>
        <dbReference type="RuleBase" id="RU365094"/>
    </source>
</evidence>
<comment type="caution">
    <text evidence="11">The sequence shown here is derived from an EMBL/GenBank/DDBJ whole genome shotgun (WGS) entry which is preliminary data.</text>
</comment>
<keyword evidence="3 9" id="KW-1003">Cell membrane</keyword>
<keyword evidence="8 9" id="KW-0131">Cell cycle</keyword>
<comment type="subunit">
    <text evidence="9">Homodimer. Forms a membrane-associated complex with FtsX.</text>
</comment>
<dbReference type="InterPro" id="IPR027417">
    <property type="entry name" value="P-loop_NTPase"/>
</dbReference>
<dbReference type="GO" id="GO:0005886">
    <property type="term" value="C:plasma membrane"/>
    <property type="evidence" value="ECO:0007669"/>
    <property type="project" value="UniProtKB-SubCell"/>
</dbReference>
<dbReference type="PROSITE" id="PS50893">
    <property type="entry name" value="ABC_TRANSPORTER_2"/>
    <property type="match status" value="1"/>
</dbReference>
<evidence type="ECO:0000256" key="3">
    <source>
        <dbReference type="ARBA" id="ARBA00022475"/>
    </source>
</evidence>
<evidence type="ECO:0000256" key="5">
    <source>
        <dbReference type="ARBA" id="ARBA00022741"/>
    </source>
</evidence>
<comment type="similarity">
    <text evidence="1 9">Belongs to the ABC transporter superfamily.</text>
</comment>
<dbReference type="PANTHER" id="PTHR24220">
    <property type="entry name" value="IMPORT ATP-BINDING PROTEIN"/>
    <property type="match status" value="1"/>
</dbReference>
<evidence type="ECO:0000256" key="8">
    <source>
        <dbReference type="ARBA" id="ARBA00023306"/>
    </source>
</evidence>
<protein>
    <recommendedName>
        <fullName evidence="2 9">Cell division ATP-binding protein FtsE</fullName>
    </recommendedName>
</protein>
<name>A0A2H0R3R0_9BACT</name>
<evidence type="ECO:0000313" key="11">
    <source>
        <dbReference type="EMBL" id="PIR41171.1"/>
    </source>
</evidence>
<dbReference type="AlphaFoldDB" id="A0A2H0R3R0"/>
<keyword evidence="7 9" id="KW-0472">Membrane</keyword>
<dbReference type="Pfam" id="PF00005">
    <property type="entry name" value="ABC_tran"/>
    <property type="match status" value="1"/>
</dbReference>
<feature type="domain" description="ABC transporter" evidence="10">
    <location>
        <begin position="2"/>
        <end position="228"/>
    </location>
</feature>
<keyword evidence="4 9" id="KW-0132">Cell division</keyword>
<dbReference type="GO" id="GO:0022857">
    <property type="term" value="F:transmembrane transporter activity"/>
    <property type="evidence" value="ECO:0007669"/>
    <property type="project" value="TreeGrafter"/>
</dbReference>
<evidence type="ECO:0000256" key="7">
    <source>
        <dbReference type="ARBA" id="ARBA00023136"/>
    </source>
</evidence>
<dbReference type="NCBIfam" id="TIGR02673">
    <property type="entry name" value="FtsE"/>
    <property type="match status" value="1"/>
</dbReference>